<accession>A0A4Q0PG88</accession>
<dbReference type="Pfam" id="PF13472">
    <property type="entry name" value="Lipase_GDSL_2"/>
    <property type="match status" value="1"/>
</dbReference>
<dbReference type="RefSeq" id="WP_073100983.1">
    <property type="nucleotide sequence ID" value="NZ_QOVL01000021.1"/>
</dbReference>
<evidence type="ECO:0000313" key="2">
    <source>
        <dbReference type="EMBL" id="RXG25883.1"/>
    </source>
</evidence>
<dbReference type="Gene3D" id="3.40.50.1110">
    <property type="entry name" value="SGNH hydrolase"/>
    <property type="match status" value="1"/>
</dbReference>
<dbReference type="Proteomes" id="UP000290608">
    <property type="component" value="Unassembled WGS sequence"/>
</dbReference>
<dbReference type="GO" id="GO:0004622">
    <property type="term" value="F:phosphatidylcholine lysophospholipase activity"/>
    <property type="evidence" value="ECO:0007669"/>
    <property type="project" value="TreeGrafter"/>
</dbReference>
<dbReference type="AlphaFoldDB" id="A0A4Q0PG88"/>
<dbReference type="EMBL" id="QOVL01000021">
    <property type="protein sequence ID" value="RXG25883.1"/>
    <property type="molecule type" value="Genomic_DNA"/>
</dbReference>
<name>A0A4Q0PG88_9FLAO</name>
<dbReference type="InterPro" id="IPR036514">
    <property type="entry name" value="SGNH_hydro_sf"/>
</dbReference>
<dbReference type="PANTHER" id="PTHR30383">
    <property type="entry name" value="THIOESTERASE 1/PROTEASE 1/LYSOPHOSPHOLIPASE L1"/>
    <property type="match status" value="1"/>
</dbReference>
<evidence type="ECO:0000259" key="1">
    <source>
        <dbReference type="Pfam" id="PF13472"/>
    </source>
</evidence>
<dbReference type="PANTHER" id="PTHR30383:SF5">
    <property type="entry name" value="SGNH HYDROLASE-TYPE ESTERASE DOMAIN-CONTAINING PROTEIN"/>
    <property type="match status" value="1"/>
</dbReference>
<dbReference type="CDD" id="cd04501">
    <property type="entry name" value="SGNH_hydrolase_like_4"/>
    <property type="match status" value="1"/>
</dbReference>
<dbReference type="InterPro" id="IPR051532">
    <property type="entry name" value="Ester_Hydrolysis_Enzymes"/>
</dbReference>
<gene>
    <name evidence="2" type="ORF">DSL99_3427</name>
</gene>
<reference evidence="2 3" key="1">
    <citation type="submission" date="2018-07" db="EMBL/GenBank/DDBJ databases">
        <title>Leeuwenhoekiella genomics.</title>
        <authorList>
            <person name="Tahon G."/>
            <person name="Willems A."/>
        </authorList>
    </citation>
    <scope>NUCLEOTIDE SEQUENCE [LARGE SCALE GENOMIC DNA]</scope>
    <source>
        <strain evidence="2 3">LMG 1345</strain>
    </source>
</reference>
<dbReference type="SUPFAM" id="SSF52266">
    <property type="entry name" value="SGNH hydrolase"/>
    <property type="match status" value="1"/>
</dbReference>
<evidence type="ECO:0000313" key="3">
    <source>
        <dbReference type="Proteomes" id="UP000290608"/>
    </source>
</evidence>
<sequence length="230" mass="25531">MSKFFQLSVCIVFMVWGNIFKLKAQDWPNLKRYAAANAQVDATHAKEDRVVFMGNSITEGWVNSDADFFTENNFIGRGISGQTTPQMLLRFRQDVIDLSPAAVVILAGTNDIAGNTGLMTEEQIFDNIVSMAELAEANGIKVIISSILPAANYPWKPEIESVAPILKINTMLKYYCEGKGIVYLDYFSEMANEENGLPEKFSYDGVHPTEAGYKVMEPLALEAIGKALRK</sequence>
<feature type="domain" description="SGNH hydrolase-type esterase" evidence="1">
    <location>
        <begin position="52"/>
        <end position="215"/>
    </location>
</feature>
<dbReference type="STRING" id="1122159.SAMN02745246_03947"/>
<dbReference type="InterPro" id="IPR013830">
    <property type="entry name" value="SGNH_hydro"/>
</dbReference>
<proteinExistence type="predicted"/>
<comment type="caution">
    <text evidence="2">The sequence shown here is derived from an EMBL/GenBank/DDBJ whole genome shotgun (WGS) entry which is preliminary data.</text>
</comment>
<protein>
    <submittedName>
        <fullName evidence="2">Lysophospholipase L1-like esterase</fullName>
    </submittedName>
</protein>
<organism evidence="2 3">
    <name type="scientific">Leeuwenhoekiella marinoflava</name>
    <dbReference type="NCBI Taxonomy" id="988"/>
    <lineage>
        <taxon>Bacteria</taxon>
        <taxon>Pseudomonadati</taxon>
        <taxon>Bacteroidota</taxon>
        <taxon>Flavobacteriia</taxon>
        <taxon>Flavobacteriales</taxon>
        <taxon>Flavobacteriaceae</taxon>
        <taxon>Leeuwenhoekiella</taxon>
    </lineage>
</organism>